<feature type="region of interest" description="Disordered" evidence="1">
    <location>
        <begin position="382"/>
        <end position="420"/>
    </location>
</feature>
<keyword evidence="2" id="KW-1133">Transmembrane helix</keyword>
<dbReference type="PANTHER" id="PTHR34978">
    <property type="entry name" value="POSSIBLE SENSOR-TRANSDUCER PROTEIN BLAR"/>
    <property type="match status" value="1"/>
</dbReference>
<gene>
    <name evidence="4" type="ORF">HNR53_004563</name>
</gene>
<dbReference type="EMBL" id="JACHGK010000031">
    <property type="protein sequence ID" value="MBB6447852.1"/>
    <property type="molecule type" value="Genomic_DNA"/>
</dbReference>
<dbReference type="Pfam" id="PF05569">
    <property type="entry name" value="Peptidase_M56"/>
    <property type="match status" value="1"/>
</dbReference>
<evidence type="ECO:0000313" key="4">
    <source>
        <dbReference type="EMBL" id="MBB6447852.1"/>
    </source>
</evidence>
<keyword evidence="2" id="KW-0812">Transmembrane</keyword>
<reference evidence="4 5" key="1">
    <citation type="submission" date="2020-08" db="EMBL/GenBank/DDBJ databases">
        <title>Genomic Encyclopedia of Type Strains, Phase IV (KMG-IV): sequencing the most valuable type-strain genomes for metagenomic binning, comparative biology and taxonomic classification.</title>
        <authorList>
            <person name="Goeker M."/>
        </authorList>
    </citation>
    <scope>NUCLEOTIDE SEQUENCE [LARGE SCALE GENOMIC DNA]</scope>
    <source>
        <strain evidence="4 5">DSM 5391</strain>
    </source>
</reference>
<evidence type="ECO:0000313" key="5">
    <source>
        <dbReference type="Proteomes" id="UP000531594"/>
    </source>
</evidence>
<organism evidence="4 5">
    <name type="scientific">Bacillus benzoevorans</name>
    <dbReference type="NCBI Taxonomy" id="1456"/>
    <lineage>
        <taxon>Bacteria</taxon>
        <taxon>Bacillati</taxon>
        <taxon>Bacillota</taxon>
        <taxon>Bacilli</taxon>
        <taxon>Bacillales</taxon>
        <taxon>Bacillaceae</taxon>
        <taxon>Bacillus</taxon>
    </lineage>
</organism>
<feature type="transmembrane region" description="Helical" evidence="2">
    <location>
        <begin position="261"/>
        <end position="280"/>
    </location>
</feature>
<proteinExistence type="predicted"/>
<dbReference type="RefSeq" id="WP_184530197.1">
    <property type="nucleotide sequence ID" value="NZ_JACHGK010000031.1"/>
</dbReference>
<dbReference type="Gene3D" id="3.30.2010.10">
    <property type="entry name" value="Metalloproteases ('zincins'), catalytic domain"/>
    <property type="match status" value="1"/>
</dbReference>
<feature type="transmembrane region" description="Helical" evidence="2">
    <location>
        <begin position="352"/>
        <end position="373"/>
    </location>
</feature>
<sequence length="698" mass="80967">MIDIVFNTYLSRLFDWVIETTMMASILVGLILIVKILLRNKLTPRWHYLLWMILIVRLMLPWSPDSSFSIYSILLNGYESITSVQSQPISSSENERLQETTNILSGTKGITEEEPSTFNAPQMIEESKNKMMIHDEKPKDESEPLSVYSIALTLWLTGVIGLGFITYLSNRRLQNYIKQQPVITDERTVRIFEKCKESMSIQRNIPLLLAGRIPSPTVLGFFRPRVLLTSDQIKLLNEQQLRHIFYHELAHIKRKDVGMNWLIHCLLIINWFNPIIWYAYVRMREDQELACDAYALTFMEEEEKIQYGYTIINLLEHYANYYPVPSLANLSRNKRILKRRIFMVKNFKKKSYRWSALGIIAVVAIASVSLLNANAGGSNEKQKEKVLENESIKNDGREKGNKTLEKTDETKNQEQDNKTVQTINNNQSEETAMDYGDSYKAVKNFSYIVYDGYYYKLGEQVDQSKVGSQIGEVKRIGTWEIIKDGDSNEVPPGPIYSVVDKDPKEVIVAKQWSNRDVYVQFERESPVIQRDKSKIYSTKNDPEEVQIAVQNVRNDSSVLYEFKNQARLELTYISYDPNHSSTASLGYTVSEVDAGILSVKQYPKNEVPKGSAFIRDYVFMRENNNTIKKEINKEWKEPVLKESFVVNGIEWGKYETIYQEDVYRGEQQNLYFEISTQGEIDLSLMKEFLSSFEQSNNE</sequence>
<dbReference type="PANTHER" id="PTHR34978:SF3">
    <property type="entry name" value="SLR0241 PROTEIN"/>
    <property type="match status" value="1"/>
</dbReference>
<dbReference type="AlphaFoldDB" id="A0A7X0LYT3"/>
<evidence type="ECO:0000259" key="3">
    <source>
        <dbReference type="Pfam" id="PF05569"/>
    </source>
</evidence>
<name>A0A7X0LYT3_9BACI</name>
<feature type="domain" description="Peptidase M56" evidence="3">
    <location>
        <begin position="17"/>
        <end position="344"/>
    </location>
</feature>
<evidence type="ECO:0000256" key="2">
    <source>
        <dbReference type="SAM" id="Phobius"/>
    </source>
</evidence>
<comment type="caution">
    <text evidence="4">The sequence shown here is derived from an EMBL/GenBank/DDBJ whole genome shotgun (WGS) entry which is preliminary data.</text>
</comment>
<keyword evidence="5" id="KW-1185">Reference proteome</keyword>
<protein>
    <submittedName>
        <fullName evidence="4">Beta-lactamase regulating signal transducer with metallopeptidase domain</fullName>
    </submittedName>
</protein>
<accession>A0A7X0LYT3</accession>
<dbReference type="InterPro" id="IPR052173">
    <property type="entry name" value="Beta-lactam_resp_regulator"/>
</dbReference>
<feature type="transmembrane region" description="Helical" evidence="2">
    <location>
        <begin position="16"/>
        <end position="34"/>
    </location>
</feature>
<feature type="transmembrane region" description="Helical" evidence="2">
    <location>
        <begin position="145"/>
        <end position="168"/>
    </location>
</feature>
<feature type="transmembrane region" description="Helical" evidence="2">
    <location>
        <begin position="46"/>
        <end position="63"/>
    </location>
</feature>
<dbReference type="InterPro" id="IPR008756">
    <property type="entry name" value="Peptidase_M56"/>
</dbReference>
<evidence type="ECO:0000256" key="1">
    <source>
        <dbReference type="SAM" id="MobiDB-lite"/>
    </source>
</evidence>
<feature type="compositionally biased region" description="Basic and acidic residues" evidence="1">
    <location>
        <begin position="382"/>
        <end position="417"/>
    </location>
</feature>
<dbReference type="CDD" id="cd07341">
    <property type="entry name" value="M56_BlaR1_MecR1_like"/>
    <property type="match status" value="1"/>
</dbReference>
<dbReference type="Proteomes" id="UP000531594">
    <property type="component" value="Unassembled WGS sequence"/>
</dbReference>
<keyword evidence="2" id="KW-0472">Membrane</keyword>